<dbReference type="EMBL" id="FOZL01000001">
    <property type="protein sequence ID" value="SFR96758.1"/>
    <property type="molecule type" value="Genomic_DNA"/>
</dbReference>
<evidence type="ECO:0000313" key="10">
    <source>
        <dbReference type="Proteomes" id="UP000199024"/>
    </source>
</evidence>
<evidence type="ECO:0000256" key="2">
    <source>
        <dbReference type="ARBA" id="ARBA00001997"/>
    </source>
</evidence>
<dbReference type="SUPFAM" id="SSF51182">
    <property type="entry name" value="RmlC-like cupins"/>
    <property type="match status" value="1"/>
</dbReference>
<evidence type="ECO:0000256" key="6">
    <source>
        <dbReference type="ARBA" id="ARBA00031424"/>
    </source>
</evidence>
<evidence type="ECO:0000256" key="1">
    <source>
        <dbReference type="ARBA" id="ARBA00001298"/>
    </source>
</evidence>
<dbReference type="Gene3D" id="2.60.120.10">
    <property type="entry name" value="Jelly Rolls"/>
    <property type="match status" value="1"/>
</dbReference>
<dbReference type="GO" id="GO:0008830">
    <property type="term" value="F:dTDP-4-dehydrorhamnose 3,5-epimerase activity"/>
    <property type="evidence" value="ECO:0007669"/>
    <property type="project" value="UniProtKB-EC"/>
</dbReference>
<evidence type="ECO:0000256" key="4">
    <source>
        <dbReference type="ARBA" id="ARBA00019595"/>
    </source>
</evidence>
<evidence type="ECO:0000256" key="8">
    <source>
        <dbReference type="PIRSR" id="PIRSR600888-1"/>
    </source>
</evidence>
<gene>
    <name evidence="9" type="ORF">SAMN05421771_0038</name>
</gene>
<feature type="active site" description="Proton donor" evidence="8">
    <location>
        <position position="146"/>
    </location>
</feature>
<dbReference type="AlphaFoldDB" id="A0A1I6L0H0"/>
<dbReference type="Pfam" id="PF00908">
    <property type="entry name" value="dTDP_sugar_isom"/>
    <property type="match status" value="1"/>
</dbReference>
<dbReference type="PANTHER" id="PTHR21047:SF2">
    <property type="entry name" value="THYMIDINE DIPHOSPHO-4-KETO-RHAMNOSE 3,5-EPIMERASE"/>
    <property type="match status" value="1"/>
</dbReference>
<dbReference type="STRING" id="474950.SAMN05421771_0038"/>
<accession>A0A1I6L0H0</accession>
<dbReference type="PANTHER" id="PTHR21047">
    <property type="entry name" value="DTDP-6-DEOXY-D-GLUCOSE-3,5 EPIMERASE"/>
    <property type="match status" value="1"/>
</dbReference>
<dbReference type="EC" id="5.1.3.13" evidence="3"/>
<proteinExistence type="predicted"/>
<feature type="active site" description="Proton acceptor" evidence="8">
    <location>
        <position position="76"/>
    </location>
</feature>
<evidence type="ECO:0000256" key="3">
    <source>
        <dbReference type="ARBA" id="ARBA00012098"/>
    </source>
</evidence>
<comment type="catalytic activity">
    <reaction evidence="1">
        <text>dTDP-4-dehydro-6-deoxy-alpha-D-glucose = dTDP-4-dehydro-beta-L-rhamnose</text>
        <dbReference type="Rhea" id="RHEA:16969"/>
        <dbReference type="ChEBI" id="CHEBI:57649"/>
        <dbReference type="ChEBI" id="CHEBI:62830"/>
        <dbReference type="EC" id="5.1.3.13"/>
    </reaction>
</comment>
<evidence type="ECO:0000256" key="7">
    <source>
        <dbReference type="ARBA" id="ARBA00033311"/>
    </source>
</evidence>
<evidence type="ECO:0000313" key="9">
    <source>
        <dbReference type="EMBL" id="SFR96758.1"/>
    </source>
</evidence>
<name>A0A1I6L0H0_9BACT</name>
<dbReference type="GO" id="GO:0019305">
    <property type="term" value="P:dTDP-rhamnose biosynthetic process"/>
    <property type="evidence" value="ECO:0007669"/>
    <property type="project" value="TreeGrafter"/>
</dbReference>
<dbReference type="Proteomes" id="UP000199024">
    <property type="component" value="Unassembled WGS sequence"/>
</dbReference>
<evidence type="ECO:0000256" key="5">
    <source>
        <dbReference type="ARBA" id="ARBA00029758"/>
    </source>
</evidence>
<dbReference type="OrthoDB" id="9800680at2"/>
<keyword evidence="10" id="KW-1185">Reference proteome</keyword>
<dbReference type="InterPro" id="IPR000888">
    <property type="entry name" value="RmlC-like"/>
</dbReference>
<protein>
    <recommendedName>
        <fullName evidence="4">dTDP-4-dehydrorhamnose 3,5-epimerase</fullName>
        <ecNumber evidence="3">5.1.3.13</ecNumber>
    </recommendedName>
    <alternativeName>
        <fullName evidence="6">Thymidine diphospho-4-keto-rhamnose 3,5-epimerase</fullName>
    </alternativeName>
    <alternativeName>
        <fullName evidence="5">dTDP-4-keto-6-deoxyglucose 3,5-epimerase</fullName>
    </alternativeName>
    <alternativeName>
        <fullName evidence="7">dTDP-6-deoxy-D-xylo-4-hexulose 3,5-epimerase</fullName>
    </alternativeName>
</protein>
<reference evidence="9 10" key="1">
    <citation type="submission" date="2016-10" db="EMBL/GenBank/DDBJ databases">
        <authorList>
            <person name="de Groot N.N."/>
        </authorList>
    </citation>
    <scope>NUCLEOTIDE SEQUENCE [LARGE SCALE GENOMIC DNA]</scope>
    <source>
        <strain evidence="9 10">DSM 21001</strain>
    </source>
</reference>
<dbReference type="InterPro" id="IPR011051">
    <property type="entry name" value="RmlC_Cupin_sf"/>
</dbReference>
<organism evidence="9 10">
    <name type="scientific">Granulicella pectinivorans</name>
    <dbReference type="NCBI Taxonomy" id="474950"/>
    <lineage>
        <taxon>Bacteria</taxon>
        <taxon>Pseudomonadati</taxon>
        <taxon>Acidobacteriota</taxon>
        <taxon>Terriglobia</taxon>
        <taxon>Terriglobales</taxon>
        <taxon>Acidobacteriaceae</taxon>
        <taxon>Granulicella</taxon>
    </lineage>
</organism>
<dbReference type="RefSeq" id="WP_089835509.1">
    <property type="nucleotide sequence ID" value="NZ_FOZL01000001.1"/>
</dbReference>
<dbReference type="InterPro" id="IPR014710">
    <property type="entry name" value="RmlC-like_jellyroll"/>
</dbReference>
<sequence>MSSIAIPPKNTRSRNLCFTESQLPGCFSVQFPAFEDDRGLFVKTVQRSAFERQGLRGDFVETFHTVSNDRVLRGMHFQVPPVDHAKLVYCVSGAVWDVALDLRVGSPTFGEHAVYELSVQANNAVYLPSGIAHGFVVLNGPADVMYHVTSEHDPVHDQGVLWSSFGAPWPGDDLIISARDRALIPFAEFESPFRFEARQ</sequence>
<dbReference type="GO" id="GO:0005829">
    <property type="term" value="C:cytosol"/>
    <property type="evidence" value="ECO:0007669"/>
    <property type="project" value="TreeGrafter"/>
</dbReference>
<comment type="function">
    <text evidence="2">Catalyzes the epimerization of the C3' and C5'positions of dTDP-6-deoxy-D-xylo-4-hexulose, forming dTDP-6-deoxy-L-lyxo-4-hexulose.</text>
</comment>
<dbReference type="CDD" id="cd00438">
    <property type="entry name" value="cupin_RmlC"/>
    <property type="match status" value="1"/>
</dbReference>
<dbReference type="GO" id="GO:0000271">
    <property type="term" value="P:polysaccharide biosynthetic process"/>
    <property type="evidence" value="ECO:0007669"/>
    <property type="project" value="TreeGrafter"/>
</dbReference>